<reference evidence="7" key="2">
    <citation type="submission" date="2020-09" db="EMBL/GenBank/DDBJ databases">
        <authorList>
            <person name="Sun Q."/>
            <person name="Zhou Y."/>
        </authorList>
    </citation>
    <scope>NUCLEOTIDE SEQUENCE</scope>
    <source>
        <strain evidence="7">CGMCC 4.3508</strain>
    </source>
</reference>
<evidence type="ECO:0000256" key="1">
    <source>
        <dbReference type="ARBA" id="ARBA00004651"/>
    </source>
</evidence>
<evidence type="ECO:0000313" key="7">
    <source>
        <dbReference type="EMBL" id="GGL15919.1"/>
    </source>
</evidence>
<dbReference type="RefSeq" id="WP_062999506.1">
    <property type="nucleotide sequence ID" value="NZ_BMMH01000006.1"/>
</dbReference>
<keyword evidence="3 6" id="KW-0812">Transmembrane</keyword>
<dbReference type="GO" id="GO:0005886">
    <property type="term" value="C:plasma membrane"/>
    <property type="evidence" value="ECO:0007669"/>
    <property type="project" value="UniProtKB-SubCell"/>
</dbReference>
<evidence type="ECO:0000256" key="5">
    <source>
        <dbReference type="ARBA" id="ARBA00023136"/>
    </source>
</evidence>
<evidence type="ECO:0000313" key="8">
    <source>
        <dbReference type="Proteomes" id="UP000638263"/>
    </source>
</evidence>
<comment type="caution">
    <text evidence="7">The sequence shown here is derived from an EMBL/GenBank/DDBJ whole genome shotgun (WGS) entry which is preliminary data.</text>
</comment>
<dbReference type="Pfam" id="PF03626">
    <property type="entry name" value="COX4_pro"/>
    <property type="match status" value="1"/>
</dbReference>
<keyword evidence="4 6" id="KW-1133">Transmembrane helix</keyword>
<evidence type="ECO:0000256" key="3">
    <source>
        <dbReference type="ARBA" id="ARBA00022692"/>
    </source>
</evidence>
<dbReference type="InterPro" id="IPR005171">
    <property type="entry name" value="Cyt_c_oxidase_su4_prok"/>
</dbReference>
<dbReference type="AlphaFoldDB" id="A0A917RNS0"/>
<evidence type="ECO:0008006" key="9">
    <source>
        <dbReference type="Google" id="ProtNLM"/>
    </source>
</evidence>
<dbReference type="EMBL" id="BMMH01000006">
    <property type="protein sequence ID" value="GGL15919.1"/>
    <property type="molecule type" value="Genomic_DNA"/>
</dbReference>
<reference evidence="7" key="1">
    <citation type="journal article" date="2014" name="Int. J. Syst. Evol. Microbiol.">
        <title>Complete genome sequence of Corynebacterium casei LMG S-19264T (=DSM 44701T), isolated from a smear-ripened cheese.</title>
        <authorList>
            <consortium name="US DOE Joint Genome Institute (JGI-PGF)"/>
            <person name="Walter F."/>
            <person name="Albersmeier A."/>
            <person name="Kalinowski J."/>
            <person name="Ruckert C."/>
        </authorList>
    </citation>
    <scope>NUCLEOTIDE SEQUENCE</scope>
    <source>
        <strain evidence="7">CGMCC 4.3508</strain>
    </source>
</reference>
<evidence type="ECO:0000256" key="4">
    <source>
        <dbReference type="ARBA" id="ARBA00022989"/>
    </source>
</evidence>
<evidence type="ECO:0000256" key="6">
    <source>
        <dbReference type="SAM" id="Phobius"/>
    </source>
</evidence>
<dbReference type="Proteomes" id="UP000638263">
    <property type="component" value="Unassembled WGS sequence"/>
</dbReference>
<keyword evidence="2" id="KW-1003">Cell membrane</keyword>
<accession>A0A917RNS0</accession>
<proteinExistence type="predicted"/>
<feature type="transmembrane region" description="Helical" evidence="6">
    <location>
        <begin position="37"/>
        <end position="58"/>
    </location>
</feature>
<keyword evidence="8" id="KW-1185">Reference proteome</keyword>
<sequence length="89" mass="9388">MTSLRAGAAILVALTGSTVFAVVMIDSHHTTVLLGPGLWVALVLLTAFAKVAAIGYWFMELRSAPKGLRYLFFGWCVAFATAVVAVAST</sequence>
<name>A0A917RNS0_9NOCA</name>
<protein>
    <recommendedName>
        <fullName evidence="9">Cytochrome C oxidase subunit IV</fullName>
    </recommendedName>
</protein>
<evidence type="ECO:0000256" key="2">
    <source>
        <dbReference type="ARBA" id="ARBA00022475"/>
    </source>
</evidence>
<comment type="subcellular location">
    <subcellularLocation>
        <location evidence="1">Cell membrane</location>
        <topology evidence="1">Multi-pass membrane protein</topology>
    </subcellularLocation>
</comment>
<keyword evidence="5 6" id="KW-0472">Membrane</keyword>
<organism evidence="7 8">
    <name type="scientific">Nocardia jinanensis</name>
    <dbReference type="NCBI Taxonomy" id="382504"/>
    <lineage>
        <taxon>Bacteria</taxon>
        <taxon>Bacillati</taxon>
        <taxon>Actinomycetota</taxon>
        <taxon>Actinomycetes</taxon>
        <taxon>Mycobacteriales</taxon>
        <taxon>Nocardiaceae</taxon>
        <taxon>Nocardia</taxon>
    </lineage>
</organism>
<gene>
    <name evidence="7" type="ORF">GCM10011588_33220</name>
</gene>
<feature type="transmembrane region" description="Helical" evidence="6">
    <location>
        <begin position="70"/>
        <end position="88"/>
    </location>
</feature>